<evidence type="ECO:0000259" key="17">
    <source>
        <dbReference type="PROSITE" id="PS50011"/>
    </source>
</evidence>
<dbReference type="GO" id="GO:0030027">
    <property type="term" value="C:lamellipodium"/>
    <property type="evidence" value="ECO:0007669"/>
    <property type="project" value="UniProtKB-SubCell"/>
</dbReference>
<dbReference type="PANTHER" id="PTHR13902">
    <property type="entry name" value="SERINE/THREONINE-PROTEIN KINASE WNK WITH NO LYSINE -RELATED"/>
    <property type="match status" value="1"/>
</dbReference>
<evidence type="ECO:0000256" key="14">
    <source>
        <dbReference type="ARBA" id="ARBA00067236"/>
    </source>
</evidence>
<evidence type="ECO:0000256" key="11">
    <source>
        <dbReference type="ARBA" id="ARBA00023136"/>
    </source>
</evidence>
<keyword evidence="11 16" id="KW-0472">Membrane</keyword>
<reference evidence="19" key="1">
    <citation type="submission" date="2012-01" db="EMBL/GenBank/DDBJ databases">
        <title>The Genome Sequence of Oreochromis niloticus (Nile Tilapia).</title>
        <authorList>
            <consortium name="Broad Institute Genome Assembly Team"/>
            <consortium name="Broad Institute Sequencing Platform"/>
            <person name="Di Palma F."/>
            <person name="Johnson J."/>
            <person name="Lander E.S."/>
            <person name="Lindblad-Toh K."/>
        </authorList>
    </citation>
    <scope>NUCLEOTIDE SEQUENCE [LARGE SCALE GENOMIC DNA]</scope>
</reference>
<evidence type="ECO:0000256" key="2">
    <source>
        <dbReference type="ARBA" id="ARBA00004308"/>
    </source>
</evidence>
<reference evidence="18" key="3">
    <citation type="submission" date="2025-09" db="UniProtKB">
        <authorList>
            <consortium name="Ensembl"/>
        </authorList>
    </citation>
    <scope>IDENTIFICATION</scope>
</reference>
<feature type="transmembrane region" description="Helical" evidence="16">
    <location>
        <begin position="571"/>
        <end position="597"/>
    </location>
</feature>
<comment type="subcellular location">
    <subcellularLocation>
        <location evidence="4">Cell projection</location>
        <location evidence="4">Lamellipodium</location>
    </subcellularLocation>
    <subcellularLocation>
        <location evidence="3">Cytoplasm</location>
    </subcellularLocation>
    <subcellularLocation>
        <location evidence="2">Endomembrane system</location>
    </subcellularLocation>
    <subcellularLocation>
        <location evidence="1">Membrane</location>
        <topology evidence="1">Multi-pass membrane protein</topology>
    </subcellularLocation>
</comment>
<evidence type="ECO:0000256" key="4">
    <source>
        <dbReference type="ARBA" id="ARBA00004510"/>
    </source>
</evidence>
<evidence type="ECO:0000256" key="10">
    <source>
        <dbReference type="ARBA" id="ARBA00022990"/>
    </source>
</evidence>
<keyword evidence="7" id="KW-0597">Phosphoprotein</keyword>
<dbReference type="InParanoid" id="A0A669BYQ7"/>
<keyword evidence="19" id="KW-1185">Reference proteome</keyword>
<keyword evidence="6" id="KW-0963">Cytoplasm</keyword>
<dbReference type="InterPro" id="IPR020977">
    <property type="entry name" value="Beta-casein-like"/>
</dbReference>
<dbReference type="InterPro" id="IPR000719">
    <property type="entry name" value="Prot_kinase_dom"/>
</dbReference>
<dbReference type="AlphaFoldDB" id="A0A669BYQ7"/>
<feature type="transmembrane region" description="Helical" evidence="16">
    <location>
        <begin position="539"/>
        <end position="559"/>
    </location>
</feature>
<feature type="transmembrane region" description="Helical" evidence="16">
    <location>
        <begin position="499"/>
        <end position="519"/>
    </location>
</feature>
<protein>
    <recommendedName>
        <fullName evidence="14">Nuclear receptor-binding protein</fullName>
    </recommendedName>
</protein>
<evidence type="ECO:0000256" key="8">
    <source>
        <dbReference type="ARBA" id="ARBA00022692"/>
    </source>
</evidence>
<evidence type="ECO:0000256" key="3">
    <source>
        <dbReference type="ARBA" id="ARBA00004496"/>
    </source>
</evidence>
<proteinExistence type="inferred from homology"/>
<dbReference type="Pfam" id="PF12304">
    <property type="entry name" value="BCLP"/>
    <property type="match status" value="1"/>
</dbReference>
<sequence length="717" mass="79648">MMSESEGRGTPCAEGKPELTSGNMSSTTQQVQSGPSVSPSVSSVQPSTISATEDEDESEDESYILEESPCGRWQKRKEEVNQRNVPGIDAAYLAMDTEEGVEVVWNEVKISERKNFKMLEEKVEAVFDNLIHLEHANIVKFHKYWADKKDNGARVIFITEYMSSGSLKQFLKKTKKNHKTMNEKAWKRWCTQILSALSYLHSCDPPIIHGNLTCDTVFIQHNGLIKIGSVAPDTINNHVKTCTEEQKNLHFFAPEYGDVEVTTAADIYSFGMCALEMALLEIQGNGDSSYVSQEAINNAIQLLEDPLQRELIQKCLECDPRARPTARELLFNQALFEVPLLKLLAAHCIVSHQHMIPENALEEITKKLDPNLVVAETKEDVQLKLSQFPALELDKFLEDVRNGIYPMTAFGLPCPHQAQKETIKSPVVVPPVKSPTPEPSELETRKIIQIQCSFEPVEEGTKYHLTLLLKMEDKLNRHLSCDMLPHKDKGPRRLMRKGLTLIIIGHINFIFGAIVHGSILRHISKPSQQISTEYTVTNIISVTSGLLSIATGIIAIVVSRNLNVLKVQIGLLIASILNALLSAACCFGLLFAIGVTIAHDGKGLMVGCSDTQVPISARSPVGVRCPFDTTRIYDTTLALWIPCAVFSAVEAGLSVWCFLVGLALRGLPPCKNSYIKEQLEETYFDTIAEVSTQCRSVRGQNGASRDPFMHNRCGVME</sequence>
<evidence type="ECO:0000313" key="18">
    <source>
        <dbReference type="Ensembl" id="ENSONIP00000040677.1"/>
    </source>
</evidence>
<evidence type="ECO:0000256" key="6">
    <source>
        <dbReference type="ARBA" id="ARBA00022490"/>
    </source>
</evidence>
<accession>A0A669BYQ7</accession>
<name>A0A669BYQ7_ORENI</name>
<gene>
    <name evidence="18" type="primary">NRBP1</name>
</gene>
<keyword evidence="10" id="KW-0007">Acetylation</keyword>
<organism evidence="18 19">
    <name type="scientific">Oreochromis niloticus</name>
    <name type="common">Nile tilapia</name>
    <name type="synonym">Tilapia nilotica</name>
    <dbReference type="NCBI Taxonomy" id="8128"/>
    <lineage>
        <taxon>Eukaryota</taxon>
        <taxon>Metazoa</taxon>
        <taxon>Chordata</taxon>
        <taxon>Craniata</taxon>
        <taxon>Vertebrata</taxon>
        <taxon>Euteleostomi</taxon>
        <taxon>Actinopterygii</taxon>
        <taxon>Neopterygii</taxon>
        <taxon>Teleostei</taxon>
        <taxon>Neoteleostei</taxon>
        <taxon>Acanthomorphata</taxon>
        <taxon>Ovalentaria</taxon>
        <taxon>Cichlomorphae</taxon>
        <taxon>Cichliformes</taxon>
        <taxon>Cichlidae</taxon>
        <taxon>African cichlids</taxon>
        <taxon>Pseudocrenilabrinae</taxon>
        <taxon>Oreochromini</taxon>
        <taxon>Oreochromis</taxon>
    </lineage>
</organism>
<reference evidence="18" key="2">
    <citation type="submission" date="2025-08" db="UniProtKB">
        <authorList>
            <consortium name="Ensembl"/>
        </authorList>
    </citation>
    <scope>IDENTIFICATION</scope>
</reference>
<dbReference type="InterPro" id="IPR011009">
    <property type="entry name" value="Kinase-like_dom_sf"/>
</dbReference>
<dbReference type="GO" id="GO:0005524">
    <property type="term" value="F:ATP binding"/>
    <property type="evidence" value="ECO:0007669"/>
    <property type="project" value="InterPro"/>
</dbReference>
<feature type="transmembrane region" description="Helical" evidence="16">
    <location>
        <begin position="637"/>
        <end position="664"/>
    </location>
</feature>
<dbReference type="PROSITE" id="PS50011">
    <property type="entry name" value="PROTEIN_KINASE_DOM"/>
    <property type="match status" value="1"/>
</dbReference>
<evidence type="ECO:0000256" key="12">
    <source>
        <dbReference type="ARBA" id="ARBA00023273"/>
    </source>
</evidence>
<dbReference type="GO" id="GO:0005737">
    <property type="term" value="C:cytoplasm"/>
    <property type="evidence" value="ECO:0007669"/>
    <property type="project" value="UniProtKB-SubCell"/>
</dbReference>
<evidence type="ECO:0000256" key="9">
    <source>
        <dbReference type="ARBA" id="ARBA00022989"/>
    </source>
</evidence>
<evidence type="ECO:0000256" key="7">
    <source>
        <dbReference type="ARBA" id="ARBA00022553"/>
    </source>
</evidence>
<evidence type="ECO:0000256" key="15">
    <source>
        <dbReference type="SAM" id="MobiDB-lite"/>
    </source>
</evidence>
<dbReference type="GeneTree" id="ENSGT00940000155605"/>
<keyword evidence="8 16" id="KW-0812">Transmembrane</keyword>
<dbReference type="InterPro" id="IPR050588">
    <property type="entry name" value="WNK_Ser-Thr_kinase"/>
</dbReference>
<evidence type="ECO:0000256" key="13">
    <source>
        <dbReference type="ARBA" id="ARBA00063706"/>
    </source>
</evidence>
<dbReference type="GO" id="GO:0012505">
    <property type="term" value="C:endomembrane system"/>
    <property type="evidence" value="ECO:0007669"/>
    <property type="project" value="UniProtKB-SubCell"/>
</dbReference>
<dbReference type="InterPro" id="IPR001245">
    <property type="entry name" value="Ser-Thr/Tyr_kinase_cat_dom"/>
</dbReference>
<comment type="subunit">
    <text evidence="13">Homodimer. Binds to MLF1, recruiting a serine kinase which phosphorylates both itself and MLF1. Phosphorylated MLF1 binds to YWHAZ and is retained in the cytoplasm. Interacts with ELOC/TCEB1, ELOB/TCEB2, TSC22D2 and TSC22D4. Interacts with the Elongin BC E3 ubiquitin ligase complex via its interaction with ELOB/TCEB2 and ELOC/TCEB1. Interacts with SALL4.</text>
</comment>
<dbReference type="Gene3D" id="3.30.200.20">
    <property type="entry name" value="Phosphorylase Kinase, domain 1"/>
    <property type="match status" value="1"/>
</dbReference>
<dbReference type="Proteomes" id="UP000005207">
    <property type="component" value="Linkage group LG1"/>
</dbReference>
<evidence type="ECO:0000256" key="16">
    <source>
        <dbReference type="SAM" id="Phobius"/>
    </source>
</evidence>
<feature type="domain" description="Protein kinase" evidence="17">
    <location>
        <begin position="77"/>
        <end position="336"/>
    </location>
</feature>
<dbReference type="FunFam" id="1.10.510.10:FF:000181">
    <property type="entry name" value="Nuclear receptor-binding protein 1"/>
    <property type="match status" value="1"/>
</dbReference>
<feature type="compositionally biased region" description="Low complexity" evidence="15">
    <location>
        <begin position="25"/>
        <end position="48"/>
    </location>
</feature>
<feature type="region of interest" description="Disordered" evidence="15">
    <location>
        <begin position="1"/>
        <end position="67"/>
    </location>
</feature>
<dbReference type="GO" id="GO:0004672">
    <property type="term" value="F:protein kinase activity"/>
    <property type="evidence" value="ECO:0007669"/>
    <property type="project" value="InterPro"/>
</dbReference>
<dbReference type="Ensembl" id="ENSONIT00000082985.1">
    <property type="protein sequence ID" value="ENSONIP00000040677.1"/>
    <property type="gene ID" value="ENSONIG00000017144.2"/>
</dbReference>
<evidence type="ECO:0000313" key="19">
    <source>
        <dbReference type="Proteomes" id="UP000005207"/>
    </source>
</evidence>
<dbReference type="GO" id="GO:0016020">
    <property type="term" value="C:membrane"/>
    <property type="evidence" value="ECO:0007669"/>
    <property type="project" value="UniProtKB-SubCell"/>
</dbReference>
<evidence type="ECO:0000256" key="1">
    <source>
        <dbReference type="ARBA" id="ARBA00004141"/>
    </source>
</evidence>
<dbReference type="SUPFAM" id="SSF56112">
    <property type="entry name" value="Protein kinase-like (PK-like)"/>
    <property type="match status" value="1"/>
</dbReference>
<comment type="similarity">
    <text evidence="5">Belongs to the TMEM54 family.</text>
</comment>
<evidence type="ECO:0000256" key="5">
    <source>
        <dbReference type="ARBA" id="ARBA00011030"/>
    </source>
</evidence>
<dbReference type="Pfam" id="PF07714">
    <property type="entry name" value="PK_Tyr_Ser-Thr"/>
    <property type="match status" value="1"/>
</dbReference>
<keyword evidence="9 16" id="KW-1133">Transmembrane helix</keyword>
<feature type="compositionally biased region" description="Acidic residues" evidence="15">
    <location>
        <begin position="52"/>
        <end position="64"/>
    </location>
</feature>
<keyword evidence="12" id="KW-0966">Cell projection</keyword>
<dbReference type="Gene3D" id="1.10.510.10">
    <property type="entry name" value="Transferase(Phosphotransferase) domain 1"/>
    <property type="match status" value="1"/>
</dbReference>
<dbReference type="FunFam" id="3.30.200.20:FF:000098">
    <property type="entry name" value="Nuclear receptor-binding protein 1"/>
    <property type="match status" value="1"/>
</dbReference>